<feature type="compositionally biased region" description="Low complexity" evidence="1">
    <location>
        <begin position="414"/>
        <end position="425"/>
    </location>
</feature>
<feature type="compositionally biased region" description="Low complexity" evidence="1">
    <location>
        <begin position="1230"/>
        <end position="1240"/>
    </location>
</feature>
<organism evidence="2 3">
    <name type="scientific">Trichoglossum hirsutum</name>
    <dbReference type="NCBI Taxonomy" id="265104"/>
    <lineage>
        <taxon>Eukaryota</taxon>
        <taxon>Fungi</taxon>
        <taxon>Dikarya</taxon>
        <taxon>Ascomycota</taxon>
        <taxon>Pezizomycotina</taxon>
        <taxon>Geoglossomycetes</taxon>
        <taxon>Geoglossales</taxon>
        <taxon>Geoglossaceae</taxon>
        <taxon>Trichoglossum</taxon>
    </lineage>
</organism>
<evidence type="ECO:0000256" key="1">
    <source>
        <dbReference type="SAM" id="MobiDB-lite"/>
    </source>
</evidence>
<feature type="region of interest" description="Disordered" evidence="1">
    <location>
        <begin position="110"/>
        <end position="191"/>
    </location>
</feature>
<feature type="region of interest" description="Disordered" evidence="1">
    <location>
        <begin position="352"/>
        <end position="746"/>
    </location>
</feature>
<feature type="compositionally biased region" description="Low complexity" evidence="1">
    <location>
        <begin position="1343"/>
        <end position="1354"/>
    </location>
</feature>
<feature type="compositionally biased region" description="Basic residues" evidence="1">
    <location>
        <begin position="1076"/>
        <end position="1086"/>
    </location>
</feature>
<feature type="compositionally biased region" description="Polar residues" evidence="1">
    <location>
        <begin position="1037"/>
        <end position="1048"/>
    </location>
</feature>
<feature type="compositionally biased region" description="Basic and acidic residues" evidence="1">
    <location>
        <begin position="1450"/>
        <end position="1460"/>
    </location>
</feature>
<feature type="compositionally biased region" description="Polar residues" evidence="1">
    <location>
        <begin position="1157"/>
        <end position="1170"/>
    </location>
</feature>
<feature type="compositionally biased region" description="Basic and acidic residues" evidence="1">
    <location>
        <begin position="708"/>
        <end position="724"/>
    </location>
</feature>
<feature type="compositionally biased region" description="Basic and acidic residues" evidence="1">
    <location>
        <begin position="1472"/>
        <end position="1497"/>
    </location>
</feature>
<reference evidence="2" key="1">
    <citation type="submission" date="2021-03" db="EMBL/GenBank/DDBJ databases">
        <title>Comparative genomics and phylogenomic investigation of the class Geoglossomycetes provide insights into ecological specialization and systematics.</title>
        <authorList>
            <person name="Melie T."/>
            <person name="Pirro S."/>
            <person name="Miller A.N."/>
            <person name="Quandt A."/>
        </authorList>
    </citation>
    <scope>NUCLEOTIDE SEQUENCE</scope>
    <source>
        <strain evidence="2">CAQ_001_2017</strain>
    </source>
</reference>
<accession>A0A9P8L9E6</accession>
<feature type="compositionally biased region" description="Polar residues" evidence="1">
    <location>
        <begin position="497"/>
        <end position="506"/>
    </location>
</feature>
<keyword evidence="3" id="KW-1185">Reference proteome</keyword>
<evidence type="ECO:0000313" key="3">
    <source>
        <dbReference type="Proteomes" id="UP000750711"/>
    </source>
</evidence>
<feature type="compositionally biased region" description="Polar residues" evidence="1">
    <location>
        <begin position="1064"/>
        <end position="1075"/>
    </location>
</feature>
<feature type="compositionally biased region" description="Low complexity" evidence="1">
    <location>
        <begin position="585"/>
        <end position="597"/>
    </location>
</feature>
<feature type="compositionally biased region" description="Low complexity" evidence="1">
    <location>
        <begin position="1127"/>
        <end position="1141"/>
    </location>
</feature>
<feature type="compositionally biased region" description="Polar residues" evidence="1">
    <location>
        <begin position="1436"/>
        <end position="1445"/>
    </location>
</feature>
<proteinExistence type="predicted"/>
<sequence>MKPSITTKGPAIPIAFSSALPPERKAIDGSGFVKSSKFQQIELYLGWHAAIWAVIGIQLRYWMLTKADVFQALNSSPDPSAASAAVQAFLSSRAYSQSLSSSAAAAALRAHATSPKPVSEVQTKRTLRRQASTSSNGSIGGSLRGPAGRGLQRRASSGSMTERTFRDGSPVGGVGRRRSRDAPPVPAIPDTLPDLIASRQLASPEPPLVRSPSSMGVAGREVGLDRVEGQASHAPQVGGLASFAERDLDRTHDSGSVNFSYPIKGPGSPRLLPAGSGELKPGWGLVSPLVDDHDAVKGLSDGEVADIQYSVREAADRPVKKKKRATGKEIMQGSHLADGSMGGRLRGTAVNRANYDDTDGGYRPRTAKQDEHSALDTATTGTAVPTPTKKKKKKIIPMMEELGDPHDLNMEYPSSTTSHSDFDSTPETAESSRRSKRGRKGRTGGQPTKHLHVVRDHREHEEQEEQGMRGPAESSQRRLKGSCDTPETPGSGWVAPSTESGRSSQDYNEHDEHHSSLIAVSPAPTSVISRTKGSQSGLYPSSHDDAREDRPTSLGPSRTAHFSTVPLLSTDAGRVKHEPPPRAISPAKSAMKPSPSSRTGSPIGSLRGKGHSQRPGEVSDENSLRSEDGEVGYARGVPRGKKKPHVSFDEESVVVGHAVTPPTSPGSPGEKRGWYSQGRAQSEGEGTGETVSDIGIKPVPALPTFDSVRAKPRVDGREEVEKVTESVLGGGPAAGLGSSIGSQTGASSDRALGAIIVHDLASRGAPAPPVSEGIRPEVDQPLLGHPDPLPPLVTSVEGSGWASDSEVSVHNDDNVDPYVPVESRNENPSGRSANEKLPNGHDQDETSYVGANGTSRDFPQPILVEPTPTLSETVDREEWLKIPGGFPTSPGIETPEGQNVKDSAERHATDPTPVSLSVSEQGLEETHHRTGSSFVGGFATGLDSHTYEDESDSSGNSIYSDAAEDLSDLEGDGFGSIDAVVESPTPGNVVRLGMVGSIQGPATTGPNVIASQSGWPSRLLTEYRAELPSGEDMDKTQVYQQGSSAQRKQQMERATPLHPPLGTATPNTRRSSTKQPKSKRVSLRVNHRTESESDHPPGTAMEYRRPQESDASPVAITSIREPKRVRVSNSSSEGRIRSSVGDQPMRTSMRARPETPPSTNVSSDPGTQQPKGLLQKRHVRRSAFVQVATPEPSGIHHRSLPGRVASPPPPAASTPPKKAGGMAALRHTLSNESDSDSGSSFIRRPRATSTSPGVHMRRTMRSPPPEPEASSAVGSGGRPLSPSVSGERKPFSRGGTMRTTMRDSSVRTPSLRSSSPERTRSPIRFPGFGRSSKQKAAELQPVRSGFASRFSSSAKPVFRSRFADSSDEDEYISIPLTPVRGIPRRPGADSRESTDLSDSSDYDDKVVVRTPPPPIRKSRSREGNGPASSHLRHSGSGRNLSTSILQAEGPKPEQKADKKRFTLGPLGRHKKDATSKVRKSDMESAARRDTPLERSKLELQASKTMATASLPNGSGSAAGGRRNVLRHLGADSWPLRGRHHKDAGRELADGTAMQRSKSEGGGEASEGEISGAEEKELDVAAAGAANARAEDAQVNGNVGESEGESVVRKAGRSRRKRFPFLRRVFGLDER</sequence>
<gene>
    <name evidence="2" type="ORF">GP486_005436</name>
</gene>
<feature type="compositionally biased region" description="Polar residues" evidence="1">
    <location>
        <begin position="1501"/>
        <end position="1515"/>
    </location>
</feature>
<feature type="compositionally biased region" description="Basic and acidic residues" evidence="1">
    <location>
        <begin position="542"/>
        <end position="551"/>
    </location>
</feature>
<feature type="region of interest" description="Disordered" evidence="1">
    <location>
        <begin position="764"/>
        <end position="935"/>
    </location>
</feature>
<protein>
    <submittedName>
        <fullName evidence="2">Uncharacterized protein</fullName>
    </submittedName>
</protein>
<dbReference type="Proteomes" id="UP000750711">
    <property type="component" value="Unassembled WGS sequence"/>
</dbReference>
<feature type="compositionally biased region" description="Polar residues" evidence="1">
    <location>
        <begin position="523"/>
        <end position="539"/>
    </location>
</feature>
<feature type="compositionally biased region" description="Polar residues" evidence="1">
    <location>
        <begin position="1002"/>
        <end position="1015"/>
    </location>
</feature>
<feature type="compositionally biased region" description="Low complexity" evidence="1">
    <location>
        <begin position="377"/>
        <end position="387"/>
    </location>
</feature>
<comment type="caution">
    <text evidence="2">The sequence shown here is derived from an EMBL/GenBank/DDBJ whole genome shotgun (WGS) entry which is preliminary data.</text>
</comment>
<evidence type="ECO:0000313" key="2">
    <source>
        <dbReference type="EMBL" id="KAH0556773.1"/>
    </source>
</evidence>
<feature type="region of interest" description="Disordered" evidence="1">
    <location>
        <begin position="1002"/>
        <end position="1613"/>
    </location>
</feature>
<name>A0A9P8L9E6_9PEZI</name>
<dbReference type="EMBL" id="JAGHQM010001015">
    <property type="protein sequence ID" value="KAH0556773.1"/>
    <property type="molecule type" value="Genomic_DNA"/>
</dbReference>